<accession>A0ABN8ZCE7</accession>
<reference evidence="1" key="1">
    <citation type="submission" date="2023-04" db="EMBL/GenBank/DDBJ databases">
        <authorList>
            <consortium name="ELIXIR-Norway"/>
        </authorList>
    </citation>
    <scope>NUCLEOTIDE SEQUENCE [LARGE SCALE GENOMIC DNA]</scope>
</reference>
<organism evidence="1 2">
    <name type="scientific">Rangifer tarandus platyrhynchus</name>
    <name type="common">Svalbard reindeer</name>
    <dbReference type="NCBI Taxonomy" id="3082113"/>
    <lineage>
        <taxon>Eukaryota</taxon>
        <taxon>Metazoa</taxon>
        <taxon>Chordata</taxon>
        <taxon>Craniata</taxon>
        <taxon>Vertebrata</taxon>
        <taxon>Euteleostomi</taxon>
        <taxon>Mammalia</taxon>
        <taxon>Eutheria</taxon>
        <taxon>Laurasiatheria</taxon>
        <taxon>Artiodactyla</taxon>
        <taxon>Ruminantia</taxon>
        <taxon>Pecora</taxon>
        <taxon>Cervidae</taxon>
        <taxon>Odocoileinae</taxon>
        <taxon>Rangifer</taxon>
    </lineage>
</organism>
<gene>
    <name evidence="1" type="ORF">MRATA1EN1_LOCUS20361</name>
</gene>
<sequence length="99" mass="10881">MDLFFSPKRNLDVGSLVLVKSSDSHLEPRFLLSFNTAVLSAWSEVAAGAPAIVFIPHVESGNGKIWSVISWHLVTCPYVFARRLGRVDFQLGTLPAILV</sequence>
<protein>
    <submittedName>
        <fullName evidence="1">Uncharacterized protein</fullName>
    </submittedName>
</protein>
<evidence type="ECO:0000313" key="2">
    <source>
        <dbReference type="Proteomes" id="UP001176941"/>
    </source>
</evidence>
<name>A0ABN8ZCE7_RANTA</name>
<dbReference type="EMBL" id="OX459966">
    <property type="protein sequence ID" value="CAI9171399.1"/>
    <property type="molecule type" value="Genomic_DNA"/>
</dbReference>
<keyword evidence="2" id="KW-1185">Reference proteome</keyword>
<dbReference type="Proteomes" id="UP001176941">
    <property type="component" value="Chromosome 30"/>
</dbReference>
<proteinExistence type="predicted"/>
<evidence type="ECO:0000313" key="1">
    <source>
        <dbReference type="EMBL" id="CAI9171399.1"/>
    </source>
</evidence>